<accession>A0A1M4TFW6</accession>
<feature type="region of interest" description="Disordered" evidence="1">
    <location>
        <begin position="125"/>
        <end position="189"/>
    </location>
</feature>
<keyword evidence="4" id="KW-1185">Reference proteome</keyword>
<feature type="transmembrane region" description="Helical" evidence="2">
    <location>
        <begin position="51"/>
        <end position="76"/>
    </location>
</feature>
<gene>
    <name evidence="3" type="ORF">SAMN02745190_00463</name>
</gene>
<evidence type="ECO:0000256" key="1">
    <source>
        <dbReference type="SAM" id="MobiDB-lite"/>
    </source>
</evidence>
<sequence length="189" mass="20177">MSGLSTEAGKSAEQGGLQTQALEAKAAGKAAKEPPKDRLKQMEQYFHQGDFLFKIAIAFVSAFSAAAVIVLSGIYADRMLEIIAMRAVVGFFIAGGVVFLALLWLDDVGIPLYVSQHESLQQAWLSEPESGLSENSDKSSADAGVIPETSEQAVPSDASGQEPEIKENDGEELSFAPLDDSIQHMKTAE</sequence>
<protein>
    <submittedName>
        <fullName evidence="3">Uncharacterized protein</fullName>
    </submittedName>
</protein>
<dbReference type="EMBL" id="FQUG01000002">
    <property type="protein sequence ID" value="SHE43187.1"/>
    <property type="molecule type" value="Genomic_DNA"/>
</dbReference>
<dbReference type="RefSeq" id="WP_072934553.1">
    <property type="nucleotide sequence ID" value="NZ_FQUG01000002.1"/>
</dbReference>
<evidence type="ECO:0000256" key="2">
    <source>
        <dbReference type="SAM" id="Phobius"/>
    </source>
</evidence>
<keyword evidence="2" id="KW-0472">Membrane</keyword>
<dbReference type="Proteomes" id="UP000184404">
    <property type="component" value="Unassembled WGS sequence"/>
</dbReference>
<keyword evidence="2" id="KW-1133">Transmembrane helix</keyword>
<dbReference type="AlphaFoldDB" id="A0A1M4TFW6"/>
<name>A0A1M4TFW6_9FIRM</name>
<feature type="region of interest" description="Disordered" evidence="1">
    <location>
        <begin position="1"/>
        <end position="36"/>
    </location>
</feature>
<organism evidence="3 4">
    <name type="scientific">Schwartzia succinivorans DSM 10502</name>
    <dbReference type="NCBI Taxonomy" id="1123243"/>
    <lineage>
        <taxon>Bacteria</taxon>
        <taxon>Bacillati</taxon>
        <taxon>Bacillota</taxon>
        <taxon>Negativicutes</taxon>
        <taxon>Selenomonadales</taxon>
        <taxon>Selenomonadaceae</taxon>
        <taxon>Schwartzia</taxon>
    </lineage>
</organism>
<dbReference type="STRING" id="1123243.SAMN02745190_00463"/>
<feature type="transmembrane region" description="Helical" evidence="2">
    <location>
        <begin position="83"/>
        <end position="105"/>
    </location>
</feature>
<keyword evidence="2" id="KW-0812">Transmembrane</keyword>
<evidence type="ECO:0000313" key="4">
    <source>
        <dbReference type="Proteomes" id="UP000184404"/>
    </source>
</evidence>
<proteinExistence type="predicted"/>
<evidence type="ECO:0000313" key="3">
    <source>
        <dbReference type="EMBL" id="SHE43187.1"/>
    </source>
</evidence>
<reference evidence="3 4" key="1">
    <citation type="submission" date="2016-11" db="EMBL/GenBank/DDBJ databases">
        <authorList>
            <person name="Jaros S."/>
            <person name="Januszkiewicz K."/>
            <person name="Wedrychowicz H."/>
        </authorList>
    </citation>
    <scope>NUCLEOTIDE SEQUENCE [LARGE SCALE GENOMIC DNA]</scope>
    <source>
        <strain evidence="3 4">DSM 10502</strain>
    </source>
</reference>